<dbReference type="InParanoid" id="K7MGV2"/>
<dbReference type="Pfam" id="PF04484">
    <property type="entry name" value="QWRF"/>
    <property type="match status" value="1"/>
</dbReference>
<dbReference type="AlphaFoldDB" id="K7MGV2"/>
<evidence type="ECO:0000313" key="4">
    <source>
        <dbReference type="EnsemblPlants" id="KRH07960"/>
    </source>
</evidence>
<dbReference type="STRING" id="3847.K7MGV2"/>
<dbReference type="eggNOG" id="ENOG502QYE5">
    <property type="taxonomic scope" value="Eukaryota"/>
</dbReference>
<evidence type="ECO:0000313" key="5">
    <source>
        <dbReference type="Proteomes" id="UP000008827"/>
    </source>
</evidence>
<protein>
    <submittedName>
        <fullName evidence="3 4">Uncharacterized protein</fullName>
    </submittedName>
</protein>
<evidence type="ECO:0000313" key="3">
    <source>
        <dbReference type="EMBL" id="KRH07960.1"/>
    </source>
</evidence>
<dbReference type="PANTHER" id="PTHR31807">
    <property type="entry name" value="AUGMIN FAMILY MEMBER"/>
    <property type="match status" value="1"/>
</dbReference>
<sequence>METSSKLATSSLWSPSRGVSPSRAQNGVLSGLSSRFGGGSEPSILSFAVDVSRGKVAENRIFDAYLLRLFHNKLLQWRFVNARANAALSAQTLNAEKSLYDAWIAM</sequence>
<feature type="region of interest" description="Disordered" evidence="2">
    <location>
        <begin position="1"/>
        <end position="25"/>
    </location>
</feature>
<name>K7MGV2_SOYBN</name>
<comment type="similarity">
    <text evidence="1">Belongs to the QWRF family.</text>
</comment>
<dbReference type="EnsemblPlants" id="KRH07960">
    <property type="protein sequence ID" value="KRH07960"/>
    <property type="gene ID" value="GLYMA_16G121200"/>
</dbReference>
<keyword evidence="5" id="KW-1185">Reference proteome</keyword>
<dbReference type="PaxDb" id="3847-GLYMA16G22985.1"/>
<accession>K7MGV2</accession>
<dbReference type="HOGENOM" id="CLU_2228023_0_0_1"/>
<proteinExistence type="inferred from homology"/>
<evidence type="ECO:0000256" key="2">
    <source>
        <dbReference type="SAM" id="MobiDB-lite"/>
    </source>
</evidence>
<reference evidence="4" key="2">
    <citation type="submission" date="2018-02" db="UniProtKB">
        <authorList>
            <consortium name="EnsemblPlants"/>
        </authorList>
    </citation>
    <scope>IDENTIFICATION</scope>
    <source>
        <strain evidence="4">Williams 82</strain>
    </source>
</reference>
<gene>
    <name evidence="3" type="ORF">GLYMA_16G121200</name>
</gene>
<organism evidence="3">
    <name type="scientific">Glycine max</name>
    <name type="common">Soybean</name>
    <name type="synonym">Glycine hispida</name>
    <dbReference type="NCBI Taxonomy" id="3847"/>
    <lineage>
        <taxon>Eukaryota</taxon>
        <taxon>Viridiplantae</taxon>
        <taxon>Streptophyta</taxon>
        <taxon>Embryophyta</taxon>
        <taxon>Tracheophyta</taxon>
        <taxon>Spermatophyta</taxon>
        <taxon>Magnoliopsida</taxon>
        <taxon>eudicotyledons</taxon>
        <taxon>Gunneridae</taxon>
        <taxon>Pentapetalae</taxon>
        <taxon>rosids</taxon>
        <taxon>fabids</taxon>
        <taxon>Fabales</taxon>
        <taxon>Fabaceae</taxon>
        <taxon>Papilionoideae</taxon>
        <taxon>50 kb inversion clade</taxon>
        <taxon>NPAAA clade</taxon>
        <taxon>indigoferoid/millettioid clade</taxon>
        <taxon>Phaseoleae</taxon>
        <taxon>Glycine</taxon>
        <taxon>Glycine subgen. Soja</taxon>
    </lineage>
</organism>
<dbReference type="EMBL" id="CM000849">
    <property type="protein sequence ID" value="KRH07960.1"/>
    <property type="molecule type" value="Genomic_DNA"/>
</dbReference>
<dbReference type="Proteomes" id="UP000008827">
    <property type="component" value="Chromosome 16"/>
</dbReference>
<dbReference type="PANTHER" id="PTHR31807:SF38">
    <property type="entry name" value="QWRF MOTIF-CONTAINING PROTEIN 9"/>
    <property type="match status" value="1"/>
</dbReference>
<reference evidence="3 4" key="1">
    <citation type="journal article" date="2010" name="Nature">
        <title>Genome sequence of the palaeopolyploid soybean.</title>
        <authorList>
            <person name="Schmutz J."/>
            <person name="Cannon S.B."/>
            <person name="Schlueter J."/>
            <person name="Ma J."/>
            <person name="Mitros T."/>
            <person name="Nelson W."/>
            <person name="Hyten D.L."/>
            <person name="Song Q."/>
            <person name="Thelen J.J."/>
            <person name="Cheng J."/>
            <person name="Xu D."/>
            <person name="Hellsten U."/>
            <person name="May G.D."/>
            <person name="Yu Y."/>
            <person name="Sakurai T."/>
            <person name="Umezawa T."/>
            <person name="Bhattacharyya M.K."/>
            <person name="Sandhu D."/>
            <person name="Valliyodan B."/>
            <person name="Lindquist E."/>
            <person name="Peto M."/>
            <person name="Grant D."/>
            <person name="Shu S."/>
            <person name="Goodstein D."/>
            <person name="Barry K."/>
            <person name="Futrell-Griggs M."/>
            <person name="Abernathy B."/>
            <person name="Du J."/>
            <person name="Tian Z."/>
            <person name="Zhu L."/>
            <person name="Gill N."/>
            <person name="Joshi T."/>
            <person name="Libault M."/>
            <person name="Sethuraman A."/>
            <person name="Zhang X.-C."/>
            <person name="Shinozaki K."/>
            <person name="Nguyen H.T."/>
            <person name="Wing R.A."/>
            <person name="Cregan P."/>
            <person name="Specht J."/>
            <person name="Grimwood J."/>
            <person name="Rokhsar D."/>
            <person name="Stacey G."/>
            <person name="Shoemaker R.C."/>
            <person name="Jackson S.A."/>
        </authorList>
    </citation>
    <scope>NUCLEOTIDE SEQUENCE</scope>
    <source>
        <strain evidence="4">cv. Williams 82</strain>
        <tissue evidence="3">Callus</tissue>
    </source>
</reference>
<reference evidence="3" key="3">
    <citation type="submission" date="2018-07" db="EMBL/GenBank/DDBJ databases">
        <title>WGS assembly of Glycine max.</title>
        <authorList>
            <person name="Schmutz J."/>
            <person name="Cannon S."/>
            <person name="Schlueter J."/>
            <person name="Ma J."/>
            <person name="Mitros T."/>
            <person name="Nelson W."/>
            <person name="Hyten D."/>
            <person name="Song Q."/>
            <person name="Thelen J."/>
            <person name="Cheng J."/>
            <person name="Xu D."/>
            <person name="Hellsten U."/>
            <person name="May G."/>
            <person name="Yu Y."/>
            <person name="Sakurai T."/>
            <person name="Umezawa T."/>
            <person name="Bhattacharyya M."/>
            <person name="Sandhu D."/>
            <person name="Valliyodan B."/>
            <person name="Lindquist E."/>
            <person name="Peto M."/>
            <person name="Grant D."/>
            <person name="Shu S."/>
            <person name="Goodstein D."/>
            <person name="Barry K."/>
            <person name="Futrell-Griggs M."/>
            <person name="Abernathy B."/>
            <person name="Du J."/>
            <person name="Tian Z."/>
            <person name="Zhu L."/>
            <person name="Gill N."/>
            <person name="Joshi T."/>
            <person name="Libault M."/>
            <person name="Sethuraman A."/>
            <person name="Zhang X."/>
            <person name="Shinozaki K."/>
            <person name="Nguyen H."/>
            <person name="Wing R."/>
            <person name="Cregan P."/>
            <person name="Specht J."/>
            <person name="Grimwood J."/>
            <person name="Rokhsar D."/>
            <person name="Stacey G."/>
            <person name="Shoemaker R."/>
            <person name="Jackson S."/>
        </authorList>
    </citation>
    <scope>NUCLEOTIDE SEQUENCE</scope>
    <source>
        <tissue evidence="3">Callus</tissue>
    </source>
</reference>
<dbReference type="InterPro" id="IPR007573">
    <property type="entry name" value="QWRF"/>
</dbReference>
<dbReference type="Gramene" id="KRH07960">
    <property type="protein sequence ID" value="KRH07960"/>
    <property type="gene ID" value="GLYMA_16G121200"/>
</dbReference>
<evidence type="ECO:0000256" key="1">
    <source>
        <dbReference type="ARBA" id="ARBA00010016"/>
    </source>
</evidence>